<keyword evidence="6" id="KW-1185">Reference proteome</keyword>
<gene>
    <name evidence="5" type="primary">SAGE1_2</name>
    <name evidence="5" type="ORF">OS493_026122</name>
</gene>
<protein>
    <submittedName>
        <fullName evidence="5">Sarcoma antigen 1</fullName>
    </submittedName>
</protein>
<organism evidence="5 6">
    <name type="scientific">Desmophyllum pertusum</name>
    <dbReference type="NCBI Taxonomy" id="174260"/>
    <lineage>
        <taxon>Eukaryota</taxon>
        <taxon>Metazoa</taxon>
        <taxon>Cnidaria</taxon>
        <taxon>Anthozoa</taxon>
        <taxon>Hexacorallia</taxon>
        <taxon>Scleractinia</taxon>
        <taxon>Caryophylliina</taxon>
        <taxon>Caryophylliidae</taxon>
        <taxon>Desmophyllum</taxon>
    </lineage>
</organism>
<dbReference type="InterPro" id="IPR051113">
    <property type="entry name" value="Integrator_subunit6"/>
</dbReference>
<sequence length="1016" mass="113614">MNQRTSIGTTLLDVAKNAVETFTKLRQRDQASRTDRYMLVTLEEPPGAIKAGWRETQATFINELKNLQATGLSTLGSSLKEAFDLLNLYRLHSGIDNYGMGRNPFYVEPAMVICISDGSKLSCQGGIQEELHLPMHTTLPGHELTTEPFRWDQRLFSIILRMPGTRSAMPVKMGMHNNDPAIAAMCEVTGGRCYKVTSSKSLGQALESLAQKVQCGVVINFEKIGGASNPPPPPPEVLKNNSTDARETESPTPPLLVHNHVMNNVDYAKDEVKDKNSFNNDENHVPVKLEGSLARGQQMGENIPPVAPNSPQSDETLGVMGMSRSTTCSPVPPSVQSTAWISCRRMIYIKTSPPSGHWPVPEAFWPDPSIQTMPSRGAHPCVLFSCNNSEPLVLDNLPFDKYELEPSPLTQYILERKSPSTCWQTFILNSCKKLGDVGFPFGYLKASTNLQTVNLFVMPYNFPALFPVIDELVKVHKMKPSPKWKEKFESYLSTMPNYYAGPLRNAFRRMGIPPSFVPDHLDSVLSYTVGNYLKKIKQQSKIETDRLISLVGKNPARETVTRPLQSVRIHQLPKAKKKDFRALLHNSNFSSGTDDNRVSSETDINITNASLHNVKQNVRTQSYKNPFDVSREELLDQVSRMRINFFHTAATSTRLQDEDARHSVAIADMGNYQEVLRQMSPLREVDPGQNRVHMFGNPFKLAKDQRVMVDEADVNEAMAGPPSRKRPPIDNRPGSPRDRKRPQETPPVRWPNKINQNQNGGNPLAVPLNNKVPPDKNLLSQDAKVNNVFPGHHGFKRKHSEGNDGLHKSVKSSKGLIKGSQLARLQRLQNKGRLNRKHQPEASSDVVNSSKNDFVSSILKEAVTSQTRTFSGQGRPMLHSNDNALGKNKLTNSETPEVIVIDEVVKDRGKGPSPRLLKKQLAREALEENRLIRNSIFKEIRQPGRSDEVILDHLGNLKGSLEVQSSVVQEIIEEAELFKKKSLIEKLSSHLASLQERLSPTSTEISTEIELSKKKR</sequence>
<feature type="domain" description="Integrator complex subunit 6-like beta-barrel" evidence="4">
    <location>
        <begin position="340"/>
        <end position="473"/>
    </location>
</feature>
<evidence type="ECO:0000259" key="2">
    <source>
        <dbReference type="Pfam" id="PF13519"/>
    </source>
</evidence>
<comment type="caution">
    <text evidence="5">The sequence shown here is derived from an EMBL/GenBank/DDBJ whole genome shotgun (WGS) entry which is preliminary data.</text>
</comment>
<feature type="region of interest" description="Disordered" evidence="1">
    <location>
        <begin position="794"/>
        <end position="816"/>
    </location>
</feature>
<dbReference type="Proteomes" id="UP001163046">
    <property type="component" value="Unassembled WGS sequence"/>
</dbReference>
<dbReference type="OrthoDB" id="9449012at2759"/>
<feature type="region of interest" description="Disordered" evidence="1">
    <location>
        <begin position="715"/>
        <end position="764"/>
    </location>
</feature>
<feature type="region of interest" description="Disordered" evidence="1">
    <location>
        <begin position="995"/>
        <end position="1016"/>
    </location>
</feature>
<evidence type="ECO:0000256" key="1">
    <source>
        <dbReference type="SAM" id="MobiDB-lite"/>
    </source>
</evidence>
<dbReference type="FunFam" id="3.40.50.410:FF:000010">
    <property type="entry name" value="Integrator complex subunit 6 like"/>
    <property type="match status" value="1"/>
</dbReference>
<dbReference type="PANTHER" id="PTHR12957">
    <property type="entry name" value="DEAD/H BOX POLYPEPTIDE 26/DICE1-RELATED"/>
    <property type="match status" value="1"/>
</dbReference>
<dbReference type="GO" id="GO:0032039">
    <property type="term" value="C:integrator complex"/>
    <property type="evidence" value="ECO:0007669"/>
    <property type="project" value="TreeGrafter"/>
</dbReference>
<dbReference type="InterPro" id="IPR029307">
    <property type="entry name" value="INT_SG_DDX_CT_C"/>
</dbReference>
<feature type="domain" description="VWFA" evidence="2">
    <location>
        <begin position="6"/>
        <end position="118"/>
    </location>
</feature>
<proteinExistence type="predicted"/>
<dbReference type="Pfam" id="PF25462">
    <property type="entry name" value="Beta-barrel_INTS6"/>
    <property type="match status" value="1"/>
</dbReference>
<dbReference type="InterPro" id="IPR002035">
    <property type="entry name" value="VWF_A"/>
</dbReference>
<feature type="region of interest" description="Disordered" evidence="1">
    <location>
        <begin position="866"/>
        <end position="889"/>
    </location>
</feature>
<dbReference type="PANTHER" id="PTHR12957:SF2">
    <property type="entry name" value="INTEGRATOR COMPLEX SUBUNIT 6"/>
    <property type="match status" value="1"/>
</dbReference>
<dbReference type="InterPro" id="IPR036465">
    <property type="entry name" value="vWFA_dom_sf"/>
</dbReference>
<evidence type="ECO:0000259" key="4">
    <source>
        <dbReference type="Pfam" id="PF25462"/>
    </source>
</evidence>
<dbReference type="AlphaFoldDB" id="A0A9X0D9U6"/>
<dbReference type="EMBL" id="MU825418">
    <property type="protein sequence ID" value="KAJ7390254.1"/>
    <property type="molecule type" value="Genomic_DNA"/>
</dbReference>
<reference evidence="5" key="1">
    <citation type="submission" date="2023-01" db="EMBL/GenBank/DDBJ databases">
        <title>Genome assembly of the deep-sea coral Lophelia pertusa.</title>
        <authorList>
            <person name="Herrera S."/>
            <person name="Cordes E."/>
        </authorList>
    </citation>
    <scope>NUCLEOTIDE SEQUENCE</scope>
    <source>
        <strain evidence="5">USNM1676648</strain>
        <tissue evidence="5">Polyp</tissue>
    </source>
</reference>
<accession>A0A9X0D9U6</accession>
<dbReference type="Gene3D" id="3.40.50.410">
    <property type="entry name" value="von Willebrand factor, type A domain"/>
    <property type="match status" value="1"/>
</dbReference>
<name>A0A9X0D9U6_9CNID</name>
<evidence type="ECO:0000313" key="6">
    <source>
        <dbReference type="Proteomes" id="UP001163046"/>
    </source>
</evidence>
<dbReference type="GO" id="GO:0034472">
    <property type="term" value="P:snRNA 3'-end processing"/>
    <property type="evidence" value="ECO:0007669"/>
    <property type="project" value="TreeGrafter"/>
</dbReference>
<feature type="compositionally biased region" description="Polar residues" evidence="1">
    <location>
        <begin position="995"/>
        <end position="1006"/>
    </location>
</feature>
<feature type="region of interest" description="Disordered" evidence="1">
    <location>
        <begin position="224"/>
        <end position="256"/>
    </location>
</feature>
<feature type="domain" description="INTS6/SAGE1/DDX26B/CT45 C-terminal" evidence="3">
    <location>
        <begin position="928"/>
        <end position="988"/>
    </location>
</feature>
<dbReference type="Pfam" id="PF15300">
    <property type="entry name" value="INT_SG_DDX_CT_C"/>
    <property type="match status" value="1"/>
</dbReference>
<dbReference type="InterPro" id="IPR057413">
    <property type="entry name" value="Beta-barrel_INTS6"/>
</dbReference>
<dbReference type="Pfam" id="PF13519">
    <property type="entry name" value="VWA_2"/>
    <property type="match status" value="1"/>
</dbReference>
<evidence type="ECO:0000313" key="5">
    <source>
        <dbReference type="EMBL" id="KAJ7390254.1"/>
    </source>
</evidence>
<evidence type="ECO:0000259" key="3">
    <source>
        <dbReference type="Pfam" id="PF15300"/>
    </source>
</evidence>